<dbReference type="InterPro" id="IPR000597">
    <property type="entry name" value="Ribosomal_uL3"/>
</dbReference>
<dbReference type="FunFam" id="3.30.160.810:FF:000001">
    <property type="entry name" value="50S ribosomal protein L3"/>
    <property type="match status" value="1"/>
</dbReference>
<dbReference type="Proteomes" id="UP000271937">
    <property type="component" value="Unassembled WGS sequence"/>
</dbReference>
<dbReference type="SUPFAM" id="SSF50447">
    <property type="entry name" value="Translation proteins"/>
    <property type="match status" value="1"/>
</dbReference>
<dbReference type="GO" id="GO:0006412">
    <property type="term" value="P:translation"/>
    <property type="evidence" value="ECO:0007669"/>
    <property type="project" value="UniProtKB-UniRule"/>
</dbReference>
<name>A0A3P3WI40_9FLAO</name>
<evidence type="ECO:0000313" key="11">
    <source>
        <dbReference type="Proteomes" id="UP000271937"/>
    </source>
</evidence>
<dbReference type="RefSeq" id="WP_125011413.1">
    <property type="nucleotide sequence ID" value="NZ_RQVR01000002.1"/>
</dbReference>
<dbReference type="Pfam" id="PF00297">
    <property type="entry name" value="Ribosomal_L3"/>
    <property type="match status" value="1"/>
</dbReference>
<keyword evidence="11" id="KW-1185">Reference proteome</keyword>
<accession>A0A3P3WI40</accession>
<dbReference type="GO" id="GO:1990904">
    <property type="term" value="C:ribonucleoprotein complex"/>
    <property type="evidence" value="ECO:0007669"/>
    <property type="project" value="UniProtKB-KW"/>
</dbReference>
<evidence type="ECO:0000256" key="5">
    <source>
        <dbReference type="ARBA" id="ARBA00023274"/>
    </source>
</evidence>
<dbReference type="Gene3D" id="3.30.160.810">
    <property type="match status" value="1"/>
</dbReference>
<dbReference type="AlphaFoldDB" id="A0A3P3WI40"/>
<sequence>MSGLIGKKIGMTSIFDENGKNIPCTVIEAGPCVVTQVRTKGVDGYEALQLGFDDKNEKHSTKAAVGHFKKAGTVAKKKVVEFKFENEYNLGDVLTVDVFAEGEFVDVQGVSKGKGFQGVVKRHGFGGVGQATHGQHNRLRAPGSVGASSYPSRVFKGMRMAGRMGTDNVTVQNLRVLKVVADKNLLLVKGCVPGHNNSYVIIQK</sequence>
<evidence type="ECO:0000256" key="4">
    <source>
        <dbReference type="ARBA" id="ARBA00022980"/>
    </source>
</evidence>
<comment type="subunit">
    <text evidence="7 9">Part of the 50S ribosomal subunit. Forms a cluster with proteins L14 and L19.</text>
</comment>
<dbReference type="GO" id="GO:0005840">
    <property type="term" value="C:ribosome"/>
    <property type="evidence" value="ECO:0007669"/>
    <property type="project" value="UniProtKB-UniRule"/>
</dbReference>
<dbReference type="GO" id="GO:0003735">
    <property type="term" value="F:structural constituent of ribosome"/>
    <property type="evidence" value="ECO:0007669"/>
    <property type="project" value="UniProtKB-UniRule"/>
</dbReference>
<comment type="function">
    <text evidence="7 9">One of the primary rRNA binding proteins, it binds directly near the 3'-end of the 23S rRNA, where it nucleates assembly of the 50S subunit.</text>
</comment>
<dbReference type="HAMAP" id="MF_01325_B">
    <property type="entry name" value="Ribosomal_uL3_B"/>
    <property type="match status" value="1"/>
</dbReference>
<evidence type="ECO:0000256" key="8">
    <source>
        <dbReference type="RuleBase" id="RU003905"/>
    </source>
</evidence>
<keyword evidence="4 7" id="KW-0689">Ribosomal protein</keyword>
<dbReference type="Gene3D" id="2.40.30.10">
    <property type="entry name" value="Translation factors"/>
    <property type="match status" value="1"/>
</dbReference>
<organism evidence="10 11">
    <name type="scientific">Flavobacterium macacae</name>
    <dbReference type="NCBI Taxonomy" id="2488993"/>
    <lineage>
        <taxon>Bacteria</taxon>
        <taxon>Pseudomonadati</taxon>
        <taxon>Bacteroidota</taxon>
        <taxon>Flavobacteriia</taxon>
        <taxon>Flavobacteriales</taxon>
        <taxon>Flavobacteriaceae</taxon>
        <taxon>Flavobacterium</taxon>
    </lineage>
</organism>
<dbReference type="GO" id="GO:0019843">
    <property type="term" value="F:rRNA binding"/>
    <property type="evidence" value="ECO:0007669"/>
    <property type="project" value="UniProtKB-UniRule"/>
</dbReference>
<comment type="similarity">
    <text evidence="1 7 8">Belongs to the universal ribosomal protein uL3 family.</text>
</comment>
<keyword evidence="5 7" id="KW-0687">Ribonucleoprotein</keyword>
<keyword evidence="3 7" id="KW-0694">RNA-binding</keyword>
<dbReference type="InterPro" id="IPR009000">
    <property type="entry name" value="Transl_B-barrel_sf"/>
</dbReference>
<dbReference type="PANTHER" id="PTHR11229:SF16">
    <property type="entry name" value="LARGE RIBOSOMAL SUBUNIT PROTEIN UL3C"/>
    <property type="match status" value="1"/>
</dbReference>
<evidence type="ECO:0000256" key="2">
    <source>
        <dbReference type="ARBA" id="ARBA00022730"/>
    </source>
</evidence>
<evidence type="ECO:0000256" key="3">
    <source>
        <dbReference type="ARBA" id="ARBA00022884"/>
    </source>
</evidence>
<evidence type="ECO:0000256" key="7">
    <source>
        <dbReference type="HAMAP-Rule" id="MF_01325"/>
    </source>
</evidence>
<protein>
    <recommendedName>
        <fullName evidence="6 7">Large ribosomal subunit protein uL3</fullName>
    </recommendedName>
</protein>
<dbReference type="NCBIfam" id="TIGR03625">
    <property type="entry name" value="L3_bact"/>
    <property type="match status" value="1"/>
</dbReference>
<dbReference type="PROSITE" id="PS00474">
    <property type="entry name" value="RIBOSOMAL_L3"/>
    <property type="match status" value="1"/>
</dbReference>
<dbReference type="PANTHER" id="PTHR11229">
    <property type="entry name" value="50S RIBOSOMAL PROTEIN L3"/>
    <property type="match status" value="1"/>
</dbReference>
<gene>
    <name evidence="7" type="primary">rplC</name>
    <name evidence="10" type="ORF">EG849_01985</name>
</gene>
<evidence type="ECO:0000313" key="10">
    <source>
        <dbReference type="EMBL" id="RRJ93629.1"/>
    </source>
</evidence>
<dbReference type="EMBL" id="RQVR01000002">
    <property type="protein sequence ID" value="RRJ93629.1"/>
    <property type="molecule type" value="Genomic_DNA"/>
</dbReference>
<dbReference type="InterPro" id="IPR019926">
    <property type="entry name" value="Ribosomal_uL3_CS"/>
</dbReference>
<proteinExistence type="inferred from homology"/>
<comment type="caution">
    <text evidence="10">The sequence shown here is derived from an EMBL/GenBank/DDBJ whole genome shotgun (WGS) entry which is preliminary data.</text>
</comment>
<dbReference type="InterPro" id="IPR019927">
    <property type="entry name" value="Ribosomal_uL3_bac/org-type"/>
</dbReference>
<keyword evidence="2 7" id="KW-0699">rRNA-binding</keyword>
<evidence type="ECO:0000256" key="9">
    <source>
        <dbReference type="RuleBase" id="RU003906"/>
    </source>
</evidence>
<dbReference type="FunFam" id="2.40.30.10:FF:000047">
    <property type="entry name" value="50S ribosomal protein L3"/>
    <property type="match status" value="1"/>
</dbReference>
<reference evidence="10 11" key="1">
    <citation type="submission" date="2018-11" db="EMBL/GenBank/DDBJ databases">
        <title>Flavobacterium sp. nov., YIM 102600 draft genome.</title>
        <authorList>
            <person name="Li G."/>
            <person name="Jiang Y."/>
        </authorList>
    </citation>
    <scope>NUCLEOTIDE SEQUENCE [LARGE SCALE GENOMIC DNA]</scope>
    <source>
        <strain evidence="10 11">YIM 102600</strain>
    </source>
</reference>
<evidence type="ECO:0000256" key="1">
    <source>
        <dbReference type="ARBA" id="ARBA00006540"/>
    </source>
</evidence>
<evidence type="ECO:0000256" key="6">
    <source>
        <dbReference type="ARBA" id="ARBA00035243"/>
    </source>
</evidence>
<dbReference type="OrthoDB" id="9806135at2"/>